<sequence length="757" mass="86525">MAFSYIFQCFSIFFTLMVCRLQGMSIEKNELPLEPFELDEFINGTFQANGWGGEWISDDAFVYRNTTGDILRYDLQKKSAEILLEAAVLEKYSGCEVTISPDQSYALIQFDKSAVFRHSTTALFTVYDIANKKYYDIANLTPLQLVKFAPTGHGLVYVLENNIYYLEDFSMDVQNPITVTTEGRKGVVYCGVPDWVYEEEVLASGSALWFSPGATHIAYAKFDDKNVKDFTYFTYGQPGSMQNQYPTEVQIKYPKVGTPNPIVSVYIYEIAMGMNIELELPPTSSIQNPNDYILYDLTWISDYEVAMISTNRIQNQSAIVRCFINGTCHEESFSTAENGWLEPKIPIYSRDGRRKVELLPQVEGNDKFDHIVLTNVEIGIKKRLTNGRRVVLSILGWNEIEELIYFTSTVVDEPSQQHVYVVDEQGNESCLSCDMTIEGTNCSYADASFSKSNSYFLKTCLGPKPSYYVIQNSRNSSDMLIWEDNDSLRKELSKKMFPVIKNLEVPLKDNLTARVRLFLPPDLNENSFEQYPALVNTYGGPNSNQIGDSFGVSLQYYLTTKKGYIYILIDGRGSGRDGQNKMFKMYKNFGTVEIEDQIAVTMYLQKNLPYIDPTRTGIWGWSYGGFASSWVLAKDTKHVFKFALAVAPVTSFIYYDSIYTERYMGLPTEEDNQIGYNNSDLTRVVENFRGRNYFIIHGNADDNVHYQNSMVFVKALETADVVFRQQSYPDENHSLGGVRRHLYHTIDRYLESQFSIQ</sequence>
<dbReference type="Pfam" id="PF00930">
    <property type="entry name" value="DPPIV_N"/>
    <property type="match status" value="1"/>
</dbReference>
<dbReference type="GO" id="GO:0005886">
    <property type="term" value="C:plasma membrane"/>
    <property type="evidence" value="ECO:0007669"/>
    <property type="project" value="TreeGrafter"/>
</dbReference>
<dbReference type="GO" id="GO:0006508">
    <property type="term" value="P:proteolysis"/>
    <property type="evidence" value="ECO:0007669"/>
    <property type="project" value="InterPro"/>
</dbReference>
<dbReference type="GO" id="GO:0008236">
    <property type="term" value="F:serine-type peptidase activity"/>
    <property type="evidence" value="ECO:0007669"/>
    <property type="project" value="InterPro"/>
</dbReference>
<dbReference type="InterPro" id="IPR001375">
    <property type="entry name" value="Peptidase_S9_cat"/>
</dbReference>
<dbReference type="InterPro" id="IPR050278">
    <property type="entry name" value="Serine_Prot_S9B/DPPIV"/>
</dbReference>
<accession>A0A9P0DV44</accession>
<organism evidence="7 8">
    <name type="scientific">Phaedon cochleariae</name>
    <name type="common">Mustard beetle</name>
    <dbReference type="NCBI Taxonomy" id="80249"/>
    <lineage>
        <taxon>Eukaryota</taxon>
        <taxon>Metazoa</taxon>
        <taxon>Ecdysozoa</taxon>
        <taxon>Arthropoda</taxon>
        <taxon>Hexapoda</taxon>
        <taxon>Insecta</taxon>
        <taxon>Pterygota</taxon>
        <taxon>Neoptera</taxon>
        <taxon>Endopterygota</taxon>
        <taxon>Coleoptera</taxon>
        <taxon>Polyphaga</taxon>
        <taxon>Cucujiformia</taxon>
        <taxon>Chrysomeloidea</taxon>
        <taxon>Chrysomelidae</taxon>
        <taxon>Chrysomelinae</taxon>
        <taxon>Chrysomelini</taxon>
        <taxon>Phaedon</taxon>
    </lineage>
</organism>
<dbReference type="OrthoDB" id="10019582at2759"/>
<dbReference type="EMBL" id="OU896715">
    <property type="protein sequence ID" value="CAH1183189.1"/>
    <property type="molecule type" value="Genomic_DNA"/>
</dbReference>
<feature type="domain" description="Dipeptidylpeptidase IV N-terminal" evidence="6">
    <location>
        <begin position="100"/>
        <end position="465"/>
    </location>
</feature>
<evidence type="ECO:0000256" key="4">
    <source>
        <dbReference type="SAM" id="SignalP"/>
    </source>
</evidence>
<dbReference type="PANTHER" id="PTHR11731:SF154">
    <property type="entry name" value="VENOM DIPEPTIDYL PEPTIDASE 4-LIKE PROTEIN"/>
    <property type="match status" value="1"/>
</dbReference>
<evidence type="ECO:0000256" key="1">
    <source>
        <dbReference type="ARBA" id="ARBA00010036"/>
    </source>
</evidence>
<dbReference type="InterPro" id="IPR029058">
    <property type="entry name" value="AB_hydrolase_fold"/>
</dbReference>
<dbReference type="GO" id="GO:0008239">
    <property type="term" value="F:dipeptidyl-peptidase activity"/>
    <property type="evidence" value="ECO:0007669"/>
    <property type="project" value="TreeGrafter"/>
</dbReference>
<reference evidence="7" key="1">
    <citation type="submission" date="2022-01" db="EMBL/GenBank/DDBJ databases">
        <authorList>
            <person name="King R."/>
        </authorList>
    </citation>
    <scope>NUCLEOTIDE SEQUENCE</scope>
</reference>
<dbReference type="SUPFAM" id="SSF82171">
    <property type="entry name" value="DPP6 N-terminal domain-like"/>
    <property type="match status" value="1"/>
</dbReference>
<evidence type="ECO:0000313" key="8">
    <source>
        <dbReference type="Proteomes" id="UP001153737"/>
    </source>
</evidence>
<evidence type="ECO:0000256" key="3">
    <source>
        <dbReference type="ARBA" id="ARBA00072929"/>
    </source>
</evidence>
<name>A0A9P0DV44_PHACE</name>
<keyword evidence="2" id="KW-0325">Glycoprotein</keyword>
<feature type="chain" id="PRO_5040318427" description="Venom dipeptidyl peptidase 4" evidence="4">
    <location>
        <begin position="24"/>
        <end position="757"/>
    </location>
</feature>
<comment type="similarity">
    <text evidence="1">Belongs to the peptidase S9B family. DPPIV subfamily.</text>
</comment>
<reference evidence="7" key="2">
    <citation type="submission" date="2022-10" db="EMBL/GenBank/DDBJ databases">
        <authorList>
            <consortium name="ENA_rothamsted_submissions"/>
            <consortium name="culmorum"/>
            <person name="King R."/>
        </authorList>
    </citation>
    <scope>NUCLEOTIDE SEQUENCE</scope>
</reference>
<keyword evidence="4" id="KW-0732">Signal</keyword>
<proteinExistence type="inferred from homology"/>
<protein>
    <recommendedName>
        <fullName evidence="3">Venom dipeptidyl peptidase 4</fullName>
    </recommendedName>
</protein>
<evidence type="ECO:0000256" key="2">
    <source>
        <dbReference type="ARBA" id="ARBA00023180"/>
    </source>
</evidence>
<dbReference type="Proteomes" id="UP001153737">
    <property type="component" value="Chromosome 9"/>
</dbReference>
<dbReference type="Gene3D" id="2.140.10.30">
    <property type="entry name" value="Dipeptidylpeptidase IV, N-terminal domain"/>
    <property type="match status" value="1"/>
</dbReference>
<dbReference type="PANTHER" id="PTHR11731">
    <property type="entry name" value="PROTEASE FAMILY S9B,C DIPEPTIDYL-PEPTIDASE IV-RELATED"/>
    <property type="match status" value="1"/>
</dbReference>
<dbReference type="SUPFAM" id="SSF53474">
    <property type="entry name" value="alpha/beta-Hydrolases"/>
    <property type="match status" value="1"/>
</dbReference>
<dbReference type="Gene3D" id="3.40.50.1820">
    <property type="entry name" value="alpha/beta hydrolase"/>
    <property type="match status" value="1"/>
</dbReference>
<feature type="signal peptide" evidence="4">
    <location>
        <begin position="1"/>
        <end position="23"/>
    </location>
</feature>
<dbReference type="Pfam" id="PF00326">
    <property type="entry name" value="Peptidase_S9"/>
    <property type="match status" value="1"/>
</dbReference>
<evidence type="ECO:0000313" key="7">
    <source>
        <dbReference type="EMBL" id="CAH1183189.1"/>
    </source>
</evidence>
<evidence type="ECO:0000259" key="5">
    <source>
        <dbReference type="Pfam" id="PF00326"/>
    </source>
</evidence>
<gene>
    <name evidence="7" type="ORF">PHAECO_LOCUS12340</name>
</gene>
<keyword evidence="8" id="KW-1185">Reference proteome</keyword>
<evidence type="ECO:0000259" key="6">
    <source>
        <dbReference type="Pfam" id="PF00930"/>
    </source>
</evidence>
<dbReference type="AlphaFoldDB" id="A0A9P0DV44"/>
<feature type="domain" description="Peptidase S9 prolyl oligopeptidase catalytic" evidence="5">
    <location>
        <begin position="552"/>
        <end position="754"/>
    </location>
</feature>
<dbReference type="FunFam" id="3.40.50.1820:FF:000003">
    <property type="entry name" value="Dipeptidyl peptidase 4"/>
    <property type="match status" value="1"/>
</dbReference>
<dbReference type="InterPro" id="IPR002469">
    <property type="entry name" value="Peptidase_S9B_N"/>
</dbReference>